<feature type="compositionally biased region" description="Pro residues" evidence="6">
    <location>
        <begin position="142"/>
        <end position="161"/>
    </location>
</feature>
<keyword evidence="7" id="KW-1133">Transmembrane helix</keyword>
<evidence type="ECO:0000256" key="5">
    <source>
        <dbReference type="ARBA" id="ARBA00022859"/>
    </source>
</evidence>
<protein>
    <submittedName>
        <fullName evidence="9">(Atlantic silverside) hypothetical protein</fullName>
    </submittedName>
</protein>
<evidence type="ECO:0000256" key="3">
    <source>
        <dbReference type="ARBA" id="ARBA00022588"/>
    </source>
</evidence>
<evidence type="ECO:0000259" key="8">
    <source>
        <dbReference type="Pfam" id="PF16739"/>
    </source>
</evidence>
<feature type="compositionally biased region" description="Polar residues" evidence="6">
    <location>
        <begin position="101"/>
        <end position="113"/>
    </location>
</feature>
<feature type="region of interest" description="Disordered" evidence="6">
    <location>
        <begin position="97"/>
        <end position="351"/>
    </location>
</feature>
<feature type="domain" description="Caspase recruitment" evidence="8">
    <location>
        <begin position="6"/>
        <end position="93"/>
    </location>
</feature>
<dbReference type="OrthoDB" id="9909785at2759"/>
<keyword evidence="2" id="KW-0597">Phosphoprotein</keyword>
<feature type="compositionally biased region" description="Low complexity" evidence="6">
    <location>
        <begin position="162"/>
        <end position="179"/>
    </location>
</feature>
<dbReference type="GO" id="GO:0045087">
    <property type="term" value="P:innate immune response"/>
    <property type="evidence" value="ECO:0007669"/>
    <property type="project" value="UniProtKB-KW"/>
</dbReference>
<evidence type="ECO:0000256" key="1">
    <source>
        <dbReference type="ARBA" id="ARBA00022499"/>
    </source>
</evidence>
<keyword evidence="10" id="KW-1185">Reference proteome</keyword>
<evidence type="ECO:0000313" key="10">
    <source>
        <dbReference type="Proteomes" id="UP000677803"/>
    </source>
</evidence>
<keyword evidence="4" id="KW-0832">Ubl conjugation</keyword>
<evidence type="ECO:0000256" key="6">
    <source>
        <dbReference type="SAM" id="MobiDB-lite"/>
    </source>
</evidence>
<evidence type="ECO:0000256" key="2">
    <source>
        <dbReference type="ARBA" id="ARBA00022553"/>
    </source>
</evidence>
<keyword evidence="5" id="KW-0391">Immunity</keyword>
<dbReference type="Proteomes" id="UP000677803">
    <property type="component" value="Unassembled WGS sequence"/>
</dbReference>
<feature type="compositionally biased region" description="Polar residues" evidence="6">
    <location>
        <begin position="371"/>
        <end position="385"/>
    </location>
</feature>
<sequence>MTYVSDKLYNGYLRRNMPTIVSKVKVREIVVHLPCLTSHDLDNIEAKRESCGNYDGMVLLLDCLKRRENWPEQFIEALEACEQTTLAAQIRAEYNALKGGRNSNPGSPATTVTKAHVHPSPAVSPLSPPEAGERSQAAVAPPAQPAAAPPEPAAQAPPSPEAPAKQQAPQSAADQATAAVPPPDPAPERPQSAEFEVRPPPSTPPPSPEVPRAQGADVPLAQDEADAHQEPEENTESAFQNIPGTAGLSTGKEEVAGPRVSTPPSVPPQTVATTNEGPQQSPTQITSDATDGTSLPTMTSAKYPVQDSSPPISQLPTAVLSKPTQQLVESSPNGEPDALPSNEPHADGTAACADGDYEVCLSKPGQLVSIHPQNHASPAVQSSSPEAAPYSGNSDRLEISEATPDTVISTHTPACSAASSAIEKPTTPPPCQENGIAPGHNEPEENQYESPNQSVVYEDAVHVSEEPSILNLNGRSTPPHLQTIDGDKAKETVPESSNHAADNSMSGVHGESNSTPKLAPTDANSEETGHFQTVFTQSNKTKFILTAAGVGACVLLVAWRLKK</sequence>
<keyword evidence="3" id="KW-0399">Innate immunity</keyword>
<feature type="transmembrane region" description="Helical" evidence="7">
    <location>
        <begin position="543"/>
        <end position="561"/>
    </location>
</feature>
<feature type="region of interest" description="Disordered" evidence="6">
    <location>
        <begin position="369"/>
        <end position="452"/>
    </location>
</feature>
<name>A0A8S4AFW7_9TELE</name>
<dbReference type="Gene3D" id="1.10.533.10">
    <property type="entry name" value="Death Domain, Fas"/>
    <property type="match status" value="1"/>
</dbReference>
<comment type="caution">
    <text evidence="9">The sequence shown here is derived from an EMBL/GenBank/DDBJ whole genome shotgun (WGS) entry which is preliminary data.</text>
</comment>
<dbReference type="SUPFAM" id="SSF47986">
    <property type="entry name" value="DEATH domain"/>
    <property type="match status" value="1"/>
</dbReference>
<feature type="compositionally biased region" description="Polar residues" evidence="6">
    <location>
        <begin position="494"/>
        <end position="516"/>
    </location>
</feature>
<feature type="region of interest" description="Disordered" evidence="6">
    <location>
        <begin position="469"/>
        <end position="525"/>
    </location>
</feature>
<feature type="compositionally biased region" description="Low complexity" evidence="6">
    <location>
        <begin position="260"/>
        <end position="274"/>
    </location>
</feature>
<proteinExistence type="predicted"/>
<reference evidence="9" key="1">
    <citation type="submission" date="2021-05" db="EMBL/GenBank/DDBJ databases">
        <authorList>
            <person name="Tigano A."/>
        </authorList>
    </citation>
    <scope>NUCLEOTIDE SEQUENCE</scope>
</reference>
<dbReference type="EMBL" id="CAJRST010002224">
    <property type="protein sequence ID" value="CAG5866844.1"/>
    <property type="molecule type" value="Genomic_DNA"/>
</dbReference>
<keyword evidence="7" id="KW-0472">Membrane</keyword>
<feature type="compositionally biased region" description="Polar residues" evidence="6">
    <location>
        <begin position="275"/>
        <end position="333"/>
    </location>
</feature>
<accession>A0A8S4AFW7</accession>
<dbReference type="Pfam" id="PF16739">
    <property type="entry name" value="CARD_2"/>
    <property type="match status" value="1"/>
</dbReference>
<evidence type="ECO:0000256" key="7">
    <source>
        <dbReference type="SAM" id="Phobius"/>
    </source>
</evidence>
<dbReference type="GO" id="GO:0005737">
    <property type="term" value="C:cytoplasm"/>
    <property type="evidence" value="ECO:0007669"/>
    <property type="project" value="UniProtKB-ARBA"/>
</dbReference>
<keyword evidence="7" id="KW-0812">Transmembrane</keyword>
<gene>
    <name evidence="9" type="ORF">MMEN_LOCUS3547</name>
</gene>
<dbReference type="AlphaFoldDB" id="A0A8S4AFW7"/>
<keyword evidence="1" id="KW-1017">Isopeptide bond</keyword>
<organism evidence="9 10">
    <name type="scientific">Menidia menidia</name>
    <name type="common">Atlantic silverside</name>
    <dbReference type="NCBI Taxonomy" id="238744"/>
    <lineage>
        <taxon>Eukaryota</taxon>
        <taxon>Metazoa</taxon>
        <taxon>Chordata</taxon>
        <taxon>Craniata</taxon>
        <taxon>Vertebrata</taxon>
        <taxon>Euteleostomi</taxon>
        <taxon>Actinopterygii</taxon>
        <taxon>Neopterygii</taxon>
        <taxon>Teleostei</taxon>
        <taxon>Neoteleostei</taxon>
        <taxon>Acanthomorphata</taxon>
        <taxon>Ovalentaria</taxon>
        <taxon>Atherinomorphae</taxon>
        <taxon>Atheriniformes</taxon>
        <taxon>Atherinopsidae</taxon>
        <taxon>Menidiinae</taxon>
        <taxon>Menidia</taxon>
    </lineage>
</organism>
<feature type="compositionally biased region" description="Polar residues" evidence="6">
    <location>
        <begin position="406"/>
        <end position="419"/>
    </location>
</feature>
<dbReference type="InterPro" id="IPR011029">
    <property type="entry name" value="DEATH-like_dom_sf"/>
</dbReference>
<feature type="compositionally biased region" description="Polar residues" evidence="6">
    <location>
        <begin position="470"/>
        <end position="480"/>
    </location>
</feature>
<evidence type="ECO:0000313" key="9">
    <source>
        <dbReference type="EMBL" id="CAG5866844.1"/>
    </source>
</evidence>
<evidence type="ECO:0000256" key="4">
    <source>
        <dbReference type="ARBA" id="ARBA00022843"/>
    </source>
</evidence>
<dbReference type="InterPro" id="IPR031964">
    <property type="entry name" value="CARD_dom"/>
</dbReference>
<feature type="compositionally biased region" description="Pro residues" evidence="6">
    <location>
        <begin position="198"/>
        <end position="209"/>
    </location>
</feature>